<evidence type="ECO:0000256" key="5">
    <source>
        <dbReference type="SAM" id="Phobius"/>
    </source>
</evidence>
<evidence type="ECO:0000313" key="8">
    <source>
        <dbReference type="Proteomes" id="UP000835052"/>
    </source>
</evidence>
<dbReference type="SUPFAM" id="SSF103473">
    <property type="entry name" value="MFS general substrate transporter"/>
    <property type="match status" value="1"/>
</dbReference>
<evidence type="ECO:0000256" key="4">
    <source>
        <dbReference type="ARBA" id="ARBA00023136"/>
    </source>
</evidence>
<keyword evidence="3 5" id="KW-1133">Transmembrane helix</keyword>
<dbReference type="PROSITE" id="PS50850">
    <property type="entry name" value="MFS"/>
    <property type="match status" value="1"/>
</dbReference>
<feature type="transmembrane region" description="Helical" evidence="5">
    <location>
        <begin position="113"/>
        <end position="133"/>
    </location>
</feature>
<protein>
    <recommendedName>
        <fullName evidence="6">Major facilitator superfamily (MFS) profile domain-containing protein</fullName>
    </recommendedName>
</protein>
<feature type="transmembrane region" description="Helical" evidence="5">
    <location>
        <begin position="200"/>
        <end position="219"/>
    </location>
</feature>
<sequence length="432" mass="48458">MKENTIYCENEVKVCRTREEFLGKCSKRNPYLLAMTFLLSLNWGLSGAFLVIPAFISPTEDLARNGTSIERVQDEFSTTTWRRPELVATVFSAGNLVLGPVFSGLADRVGRKSIIVWSIMATGVFGICCALSPTFEALLIFRFLQGIFYNSTTLTNWVHVTESTPKSSHASSSVIFGLSWIFGCAICSPIAYYIHSWRDILFVLSLPNIFLALFLLWWLQESFEYMLLNNRYKEAEIFIGRTLKWNKKPVNYKLNEMIHKSILTKTAADKPSLRRLIRLLGSKPKLFTLLAISCYMCFSSTFLHNAMALTSTVLEVGDLYWNFVFAAFVELPSYLVVPPLFKLFGQTWTLFVLNILTVLANVGVIFAQSESSIYYLPCWLLAKFACSSAFMCFLIFAAQLFPCEFRGICIAICTTVGALGAVAAPMAAALVS</sequence>
<gene>
    <name evidence="7" type="ORF">CAUJ_LOCUS904</name>
</gene>
<evidence type="ECO:0000256" key="3">
    <source>
        <dbReference type="ARBA" id="ARBA00022989"/>
    </source>
</evidence>
<dbReference type="PANTHER" id="PTHR24064">
    <property type="entry name" value="SOLUTE CARRIER FAMILY 22 MEMBER"/>
    <property type="match status" value="1"/>
</dbReference>
<comment type="caution">
    <text evidence="7">The sequence shown here is derived from an EMBL/GenBank/DDBJ whole genome shotgun (WGS) entry which is preliminary data.</text>
</comment>
<dbReference type="Pfam" id="PF07690">
    <property type="entry name" value="MFS_1"/>
    <property type="match status" value="1"/>
</dbReference>
<dbReference type="OrthoDB" id="5141738at2759"/>
<dbReference type="InterPro" id="IPR011701">
    <property type="entry name" value="MFS"/>
</dbReference>
<feature type="transmembrane region" description="Helical" evidence="5">
    <location>
        <begin position="286"/>
        <end position="307"/>
    </location>
</feature>
<feature type="transmembrane region" description="Helical" evidence="5">
    <location>
        <begin position="139"/>
        <end position="158"/>
    </location>
</feature>
<evidence type="ECO:0000313" key="7">
    <source>
        <dbReference type="EMBL" id="CAD6184985.1"/>
    </source>
</evidence>
<feature type="transmembrane region" description="Helical" evidence="5">
    <location>
        <begin position="348"/>
        <end position="367"/>
    </location>
</feature>
<name>A0A8S1GN70_9PELO</name>
<dbReference type="Gene3D" id="1.20.1250.20">
    <property type="entry name" value="MFS general substrate transporter like domains"/>
    <property type="match status" value="1"/>
</dbReference>
<proteinExistence type="predicted"/>
<accession>A0A8S1GN70</accession>
<feature type="transmembrane region" description="Helical" evidence="5">
    <location>
        <begin position="373"/>
        <end position="396"/>
    </location>
</feature>
<dbReference type="AlphaFoldDB" id="A0A8S1GN70"/>
<organism evidence="7 8">
    <name type="scientific">Caenorhabditis auriculariae</name>
    <dbReference type="NCBI Taxonomy" id="2777116"/>
    <lineage>
        <taxon>Eukaryota</taxon>
        <taxon>Metazoa</taxon>
        <taxon>Ecdysozoa</taxon>
        <taxon>Nematoda</taxon>
        <taxon>Chromadorea</taxon>
        <taxon>Rhabditida</taxon>
        <taxon>Rhabditina</taxon>
        <taxon>Rhabditomorpha</taxon>
        <taxon>Rhabditoidea</taxon>
        <taxon>Rhabditidae</taxon>
        <taxon>Peloderinae</taxon>
        <taxon>Caenorhabditis</taxon>
    </lineage>
</organism>
<comment type="subcellular location">
    <subcellularLocation>
        <location evidence="1">Membrane</location>
        <topology evidence="1">Multi-pass membrane protein</topology>
    </subcellularLocation>
</comment>
<keyword evidence="2 5" id="KW-0812">Transmembrane</keyword>
<feature type="transmembrane region" description="Helical" evidence="5">
    <location>
        <begin position="408"/>
        <end position="431"/>
    </location>
</feature>
<dbReference type="InterPro" id="IPR036259">
    <property type="entry name" value="MFS_trans_sf"/>
</dbReference>
<reference evidence="7" key="1">
    <citation type="submission" date="2020-10" db="EMBL/GenBank/DDBJ databases">
        <authorList>
            <person name="Kikuchi T."/>
        </authorList>
    </citation>
    <scope>NUCLEOTIDE SEQUENCE</scope>
    <source>
        <strain evidence="7">NKZ352</strain>
    </source>
</reference>
<keyword evidence="8" id="KW-1185">Reference proteome</keyword>
<feature type="transmembrane region" description="Helical" evidence="5">
    <location>
        <begin position="86"/>
        <end position="106"/>
    </location>
</feature>
<dbReference type="Proteomes" id="UP000835052">
    <property type="component" value="Unassembled WGS sequence"/>
</dbReference>
<dbReference type="GO" id="GO:0022857">
    <property type="term" value="F:transmembrane transporter activity"/>
    <property type="evidence" value="ECO:0007669"/>
    <property type="project" value="InterPro"/>
</dbReference>
<feature type="transmembrane region" description="Helical" evidence="5">
    <location>
        <begin position="31"/>
        <end position="56"/>
    </location>
</feature>
<feature type="transmembrane region" description="Helical" evidence="5">
    <location>
        <begin position="319"/>
        <end position="341"/>
    </location>
</feature>
<dbReference type="InterPro" id="IPR020846">
    <property type="entry name" value="MFS_dom"/>
</dbReference>
<evidence type="ECO:0000256" key="2">
    <source>
        <dbReference type="ARBA" id="ARBA00022692"/>
    </source>
</evidence>
<dbReference type="EMBL" id="CAJGYM010000002">
    <property type="protein sequence ID" value="CAD6184985.1"/>
    <property type="molecule type" value="Genomic_DNA"/>
</dbReference>
<feature type="domain" description="Major facilitator superfamily (MFS) profile" evidence="6">
    <location>
        <begin position="32"/>
        <end position="432"/>
    </location>
</feature>
<evidence type="ECO:0000256" key="1">
    <source>
        <dbReference type="ARBA" id="ARBA00004141"/>
    </source>
</evidence>
<feature type="transmembrane region" description="Helical" evidence="5">
    <location>
        <begin position="170"/>
        <end position="194"/>
    </location>
</feature>
<keyword evidence="4 5" id="KW-0472">Membrane</keyword>
<dbReference type="GO" id="GO:0016020">
    <property type="term" value="C:membrane"/>
    <property type="evidence" value="ECO:0007669"/>
    <property type="project" value="UniProtKB-SubCell"/>
</dbReference>
<evidence type="ECO:0000259" key="6">
    <source>
        <dbReference type="PROSITE" id="PS50850"/>
    </source>
</evidence>